<feature type="transmembrane region" description="Helical" evidence="7">
    <location>
        <begin position="44"/>
        <end position="61"/>
    </location>
</feature>
<protein>
    <recommendedName>
        <fullName evidence="9">Membrane transporter protein</fullName>
    </recommendedName>
</protein>
<accession>A0A0F9YPF4</accession>
<dbReference type="PANTHER" id="PTHR30269:SF37">
    <property type="entry name" value="MEMBRANE TRANSPORTER PROTEIN"/>
    <property type="match status" value="1"/>
</dbReference>
<evidence type="ECO:0000256" key="2">
    <source>
        <dbReference type="ARBA" id="ARBA00022448"/>
    </source>
</evidence>
<keyword evidence="2" id="KW-0813">Transport</keyword>
<evidence type="ECO:0000256" key="7">
    <source>
        <dbReference type="SAM" id="Phobius"/>
    </source>
</evidence>
<feature type="transmembrane region" description="Helical" evidence="7">
    <location>
        <begin position="67"/>
        <end position="86"/>
    </location>
</feature>
<keyword evidence="6 7" id="KW-0472">Membrane</keyword>
<comment type="subcellular location">
    <subcellularLocation>
        <location evidence="1">Cell membrane</location>
        <topology evidence="1">Multi-pass membrane protein</topology>
    </subcellularLocation>
</comment>
<feature type="transmembrane region" description="Helical" evidence="7">
    <location>
        <begin position="195"/>
        <end position="215"/>
    </location>
</feature>
<feature type="transmembrane region" description="Helical" evidence="7">
    <location>
        <begin position="227"/>
        <end position="246"/>
    </location>
</feature>
<evidence type="ECO:0008006" key="9">
    <source>
        <dbReference type="Google" id="ProtNLM"/>
    </source>
</evidence>
<dbReference type="Pfam" id="PF01925">
    <property type="entry name" value="TauE"/>
    <property type="match status" value="1"/>
</dbReference>
<gene>
    <name evidence="8" type="ORF">LCGC14_0063720</name>
</gene>
<organism evidence="8">
    <name type="scientific">marine sediment metagenome</name>
    <dbReference type="NCBI Taxonomy" id="412755"/>
    <lineage>
        <taxon>unclassified sequences</taxon>
        <taxon>metagenomes</taxon>
        <taxon>ecological metagenomes</taxon>
    </lineage>
</organism>
<dbReference type="GO" id="GO:0005886">
    <property type="term" value="C:plasma membrane"/>
    <property type="evidence" value="ECO:0007669"/>
    <property type="project" value="UniProtKB-SubCell"/>
</dbReference>
<dbReference type="InterPro" id="IPR002781">
    <property type="entry name" value="TM_pro_TauE-like"/>
</dbReference>
<keyword evidence="3" id="KW-1003">Cell membrane</keyword>
<dbReference type="PANTHER" id="PTHR30269">
    <property type="entry name" value="TRANSMEMBRANE PROTEIN YFCA"/>
    <property type="match status" value="1"/>
</dbReference>
<sequence length="248" mass="27608">MIVDPWIWIGAFILLAYTVEAITGFGSLVIALSLGALLLPLSELIPVMIALNVLMSGYMAWRNRRHIHWPTLLKLILPLMLLGTLAGYVMRPWLGDQLLKAAFGVLVLWFSTRELWRMYHKHTVHPHPPMLSRVLTFGAGITHGLFASGGALLVYAMAGTPLNKSHLRATLLSVWFSLNSCLCVIFLLDGTLMPALPRVVTFIPLLVVGALLGEFLHHRLNEHRFRVFLYSLLVISGTLLLGKALVDM</sequence>
<name>A0A0F9YPF4_9ZZZZ</name>
<dbReference type="AlphaFoldDB" id="A0A0F9YPF4"/>
<keyword evidence="4 7" id="KW-0812">Transmembrane</keyword>
<keyword evidence="5 7" id="KW-1133">Transmembrane helix</keyword>
<evidence type="ECO:0000256" key="3">
    <source>
        <dbReference type="ARBA" id="ARBA00022475"/>
    </source>
</evidence>
<feature type="transmembrane region" description="Helical" evidence="7">
    <location>
        <begin position="169"/>
        <end position="189"/>
    </location>
</feature>
<reference evidence="8" key="1">
    <citation type="journal article" date="2015" name="Nature">
        <title>Complex archaea that bridge the gap between prokaryotes and eukaryotes.</title>
        <authorList>
            <person name="Spang A."/>
            <person name="Saw J.H."/>
            <person name="Jorgensen S.L."/>
            <person name="Zaremba-Niedzwiedzka K."/>
            <person name="Martijn J."/>
            <person name="Lind A.E."/>
            <person name="van Eijk R."/>
            <person name="Schleper C."/>
            <person name="Guy L."/>
            <person name="Ettema T.J."/>
        </authorList>
    </citation>
    <scope>NUCLEOTIDE SEQUENCE</scope>
</reference>
<proteinExistence type="predicted"/>
<evidence type="ECO:0000313" key="8">
    <source>
        <dbReference type="EMBL" id="KKO06564.1"/>
    </source>
</evidence>
<evidence type="ECO:0000256" key="4">
    <source>
        <dbReference type="ARBA" id="ARBA00022692"/>
    </source>
</evidence>
<dbReference type="EMBL" id="LAZR01000015">
    <property type="protein sequence ID" value="KKO06564.1"/>
    <property type="molecule type" value="Genomic_DNA"/>
</dbReference>
<comment type="caution">
    <text evidence="8">The sequence shown here is derived from an EMBL/GenBank/DDBJ whole genome shotgun (WGS) entry which is preliminary data.</text>
</comment>
<dbReference type="InterPro" id="IPR052017">
    <property type="entry name" value="TSUP"/>
</dbReference>
<evidence type="ECO:0000256" key="6">
    <source>
        <dbReference type="ARBA" id="ARBA00023136"/>
    </source>
</evidence>
<feature type="transmembrane region" description="Helical" evidence="7">
    <location>
        <begin position="6"/>
        <end position="32"/>
    </location>
</feature>
<evidence type="ECO:0000256" key="1">
    <source>
        <dbReference type="ARBA" id="ARBA00004651"/>
    </source>
</evidence>
<feature type="transmembrane region" description="Helical" evidence="7">
    <location>
        <begin position="136"/>
        <end position="157"/>
    </location>
</feature>
<evidence type="ECO:0000256" key="5">
    <source>
        <dbReference type="ARBA" id="ARBA00022989"/>
    </source>
</evidence>